<dbReference type="AlphaFoldDB" id="A0A383B4C5"/>
<accession>A0A383B4C5</accession>
<protein>
    <submittedName>
        <fullName evidence="2">Uncharacterized protein</fullName>
    </submittedName>
</protein>
<feature type="non-terminal residue" evidence="2">
    <location>
        <position position="27"/>
    </location>
</feature>
<name>A0A383B4C5_9ZZZZ</name>
<feature type="compositionally biased region" description="Basic and acidic residues" evidence="1">
    <location>
        <begin position="9"/>
        <end position="27"/>
    </location>
</feature>
<sequence length="27" mass="3223">MVVSIHQHHQSEEHSEQSREAAIYHRP</sequence>
<organism evidence="2">
    <name type="scientific">marine metagenome</name>
    <dbReference type="NCBI Taxonomy" id="408172"/>
    <lineage>
        <taxon>unclassified sequences</taxon>
        <taxon>metagenomes</taxon>
        <taxon>ecological metagenomes</taxon>
    </lineage>
</organism>
<gene>
    <name evidence="2" type="ORF">METZ01_LOCUS467615</name>
</gene>
<evidence type="ECO:0000256" key="1">
    <source>
        <dbReference type="SAM" id="MobiDB-lite"/>
    </source>
</evidence>
<dbReference type="EMBL" id="UINC01197332">
    <property type="protein sequence ID" value="SVE14761.1"/>
    <property type="molecule type" value="Genomic_DNA"/>
</dbReference>
<proteinExistence type="predicted"/>
<feature type="region of interest" description="Disordered" evidence="1">
    <location>
        <begin position="1"/>
        <end position="27"/>
    </location>
</feature>
<reference evidence="2" key="1">
    <citation type="submission" date="2018-05" db="EMBL/GenBank/DDBJ databases">
        <authorList>
            <person name="Lanie J.A."/>
            <person name="Ng W.-L."/>
            <person name="Kazmierczak K.M."/>
            <person name="Andrzejewski T.M."/>
            <person name="Davidsen T.M."/>
            <person name="Wayne K.J."/>
            <person name="Tettelin H."/>
            <person name="Glass J.I."/>
            <person name="Rusch D."/>
            <person name="Podicherti R."/>
            <person name="Tsui H.-C.T."/>
            <person name="Winkler M.E."/>
        </authorList>
    </citation>
    <scope>NUCLEOTIDE SEQUENCE</scope>
</reference>
<evidence type="ECO:0000313" key="2">
    <source>
        <dbReference type="EMBL" id="SVE14761.1"/>
    </source>
</evidence>